<organism evidence="13 14">
    <name type="scientific">Achromobacter spanius</name>
    <dbReference type="NCBI Taxonomy" id="217203"/>
    <lineage>
        <taxon>Bacteria</taxon>
        <taxon>Pseudomonadati</taxon>
        <taxon>Pseudomonadota</taxon>
        <taxon>Betaproteobacteria</taxon>
        <taxon>Burkholderiales</taxon>
        <taxon>Alcaligenaceae</taxon>
        <taxon>Achromobacter</taxon>
    </lineage>
</organism>
<keyword evidence="6 11" id="KW-0732">Signal</keyword>
<comment type="subunit">
    <text evidence="2">Homotrimer.</text>
</comment>
<dbReference type="Proteomes" id="UP001161094">
    <property type="component" value="Unassembled WGS sequence"/>
</dbReference>
<dbReference type="SUPFAM" id="SSF56935">
    <property type="entry name" value="Porins"/>
    <property type="match status" value="1"/>
</dbReference>
<dbReference type="AlphaFoldDB" id="A0AA42LP62"/>
<evidence type="ECO:0000256" key="6">
    <source>
        <dbReference type="ARBA" id="ARBA00022729"/>
    </source>
</evidence>
<protein>
    <submittedName>
        <fullName evidence="13">Porin</fullName>
    </submittedName>
</protein>
<keyword evidence="3" id="KW-0813">Transport</keyword>
<evidence type="ECO:0000313" key="14">
    <source>
        <dbReference type="Proteomes" id="UP001161094"/>
    </source>
</evidence>
<feature type="signal peptide" evidence="11">
    <location>
        <begin position="1"/>
        <end position="39"/>
    </location>
</feature>
<evidence type="ECO:0000256" key="4">
    <source>
        <dbReference type="ARBA" id="ARBA00022452"/>
    </source>
</evidence>
<reference evidence="13" key="1">
    <citation type="submission" date="2022-09" db="EMBL/GenBank/DDBJ databases">
        <title>Intensive care unit water sources are persistently colonized with multi-drug resistant bacteria and are the site of extensive horizontal gene transfer of antibiotic resistance genes.</title>
        <authorList>
            <person name="Diorio-Toth L."/>
        </authorList>
    </citation>
    <scope>NUCLEOTIDE SEQUENCE</scope>
    <source>
        <strain evidence="13">GD03843</strain>
    </source>
</reference>
<accession>A0AA42LP62</accession>
<dbReference type="Gene3D" id="2.40.160.10">
    <property type="entry name" value="Porin"/>
    <property type="match status" value="1"/>
</dbReference>
<feature type="chain" id="PRO_5041371708" evidence="11">
    <location>
        <begin position="40"/>
        <end position="389"/>
    </location>
</feature>
<keyword evidence="4" id="KW-1134">Transmembrane beta strand</keyword>
<dbReference type="InterPro" id="IPR033900">
    <property type="entry name" value="Gram_neg_porin_domain"/>
</dbReference>
<keyword evidence="5" id="KW-0812">Transmembrane</keyword>
<dbReference type="EMBL" id="JAOCDZ010000009">
    <property type="protein sequence ID" value="MDH0736979.1"/>
    <property type="molecule type" value="Genomic_DNA"/>
</dbReference>
<dbReference type="Pfam" id="PF13609">
    <property type="entry name" value="Porin_4"/>
    <property type="match status" value="1"/>
</dbReference>
<comment type="caution">
    <text evidence="13">The sequence shown here is derived from an EMBL/GenBank/DDBJ whole genome shotgun (WGS) entry which is preliminary data.</text>
</comment>
<dbReference type="PANTHER" id="PTHR34501:SF9">
    <property type="entry name" value="MAJOR OUTER MEMBRANE PROTEIN P.IA"/>
    <property type="match status" value="1"/>
</dbReference>
<proteinExistence type="predicted"/>
<dbReference type="InterPro" id="IPR050298">
    <property type="entry name" value="Gram-neg_bact_OMP"/>
</dbReference>
<keyword evidence="7" id="KW-0406">Ion transport</keyword>
<dbReference type="InterPro" id="IPR023614">
    <property type="entry name" value="Porin_dom_sf"/>
</dbReference>
<evidence type="ECO:0000256" key="8">
    <source>
        <dbReference type="ARBA" id="ARBA00023114"/>
    </source>
</evidence>
<dbReference type="GO" id="GO:0015288">
    <property type="term" value="F:porin activity"/>
    <property type="evidence" value="ECO:0007669"/>
    <property type="project" value="UniProtKB-KW"/>
</dbReference>
<dbReference type="PANTHER" id="PTHR34501">
    <property type="entry name" value="PROTEIN YDDL-RELATED"/>
    <property type="match status" value="1"/>
</dbReference>
<keyword evidence="9" id="KW-0472">Membrane</keyword>
<evidence type="ECO:0000256" key="5">
    <source>
        <dbReference type="ARBA" id="ARBA00022692"/>
    </source>
</evidence>
<name>A0AA42LP62_9BURK</name>
<evidence type="ECO:0000256" key="3">
    <source>
        <dbReference type="ARBA" id="ARBA00022448"/>
    </source>
</evidence>
<evidence type="ECO:0000256" key="7">
    <source>
        <dbReference type="ARBA" id="ARBA00023065"/>
    </source>
</evidence>
<dbReference type="GO" id="GO:0046930">
    <property type="term" value="C:pore complex"/>
    <property type="evidence" value="ECO:0007669"/>
    <property type="project" value="UniProtKB-KW"/>
</dbReference>
<evidence type="ECO:0000256" key="2">
    <source>
        <dbReference type="ARBA" id="ARBA00011233"/>
    </source>
</evidence>
<dbReference type="GO" id="GO:0006811">
    <property type="term" value="P:monoatomic ion transport"/>
    <property type="evidence" value="ECO:0007669"/>
    <property type="project" value="UniProtKB-KW"/>
</dbReference>
<evidence type="ECO:0000256" key="9">
    <source>
        <dbReference type="ARBA" id="ARBA00023136"/>
    </source>
</evidence>
<dbReference type="CDD" id="cd00342">
    <property type="entry name" value="gram_neg_porins"/>
    <property type="match status" value="1"/>
</dbReference>
<sequence>MKTINRRQPSWRIAAVRKAKVSARGAACLGLGLSLGATASAPAAASNLHLYGSLTQGVSYVSNIAGGSSARIDPGTMQPDRFGLRGSENLGDGLRANFLLESGFSTQTGSSIMPGVLFNRNAWVGLSDGWGSVQLGHQPGFMFDVIGKYSNGFQLTNFFLFHPGNLDNLANTFQADNAIKLMSPAARPWQVGALYGFASMAPKEGSRSTTTLSAFTRYQEDGLSGALAFTLVKDRAHVDLPRRTGVARLFGQTLTSGLPIVLDRQRIWGAGAGYRFDSLPLRVNATYTGVQLEYRGRDEAMRNADLGAAWTYRPSKVLNLGYSRSAFAGGHWDLFSLSHVHQFSKRTEWFALAVYQRAGSGLAHAAINGVGVSSTRNQTVLTSGIHHSF</sequence>
<evidence type="ECO:0000259" key="12">
    <source>
        <dbReference type="Pfam" id="PF13609"/>
    </source>
</evidence>
<gene>
    <name evidence="13" type="ORF">N5D93_14285</name>
</gene>
<dbReference type="GO" id="GO:0009279">
    <property type="term" value="C:cell outer membrane"/>
    <property type="evidence" value="ECO:0007669"/>
    <property type="project" value="UniProtKB-SubCell"/>
</dbReference>
<feature type="domain" description="Porin" evidence="12">
    <location>
        <begin position="34"/>
        <end position="355"/>
    </location>
</feature>
<keyword evidence="10" id="KW-0998">Cell outer membrane</keyword>
<evidence type="ECO:0000256" key="11">
    <source>
        <dbReference type="SAM" id="SignalP"/>
    </source>
</evidence>
<dbReference type="RefSeq" id="WP_279995571.1">
    <property type="nucleotide sequence ID" value="NZ_JAOCDZ010000009.1"/>
</dbReference>
<keyword evidence="8" id="KW-0626">Porin</keyword>
<evidence type="ECO:0000313" key="13">
    <source>
        <dbReference type="EMBL" id="MDH0736979.1"/>
    </source>
</evidence>
<evidence type="ECO:0000256" key="1">
    <source>
        <dbReference type="ARBA" id="ARBA00004571"/>
    </source>
</evidence>
<comment type="subcellular location">
    <subcellularLocation>
        <location evidence="1">Cell outer membrane</location>
        <topology evidence="1">Multi-pass membrane protein</topology>
    </subcellularLocation>
</comment>
<evidence type="ECO:0000256" key="10">
    <source>
        <dbReference type="ARBA" id="ARBA00023237"/>
    </source>
</evidence>